<dbReference type="InterPro" id="IPR052942">
    <property type="entry name" value="LPS_cholinephosphotransferase"/>
</dbReference>
<keyword evidence="1" id="KW-0732">Signal</keyword>
<proteinExistence type="predicted"/>
<accession>A0A090CZL8</accession>
<gene>
    <name evidence="3" type="ORF">CSEC_1771</name>
</gene>
<evidence type="ECO:0000259" key="2">
    <source>
        <dbReference type="Pfam" id="PF04991"/>
    </source>
</evidence>
<sequence length="246" mass="28650">MTFTKKSLSLFLTIFSICSPLPSFSNNEPFETEKSLPHVPKEEVGKMYDLLLKTLPILEEKGVCVFAMCGTLLGAVRHGSIIPWDDDLDFGILEEEEDLLLSLQEELYEKGLILASFGGGYKIFSKEGDAIQRPDNKGFYPWKFPFIDFFVMKEEEGLIIHKNKTLRQRLTNEWFQVKDIKENLKKLPFGPLTIPAPNRWMAYLNRNYGHDWNTIAYKDYDHKNEQKMQKKIVRLVDFEPAEYELP</sequence>
<dbReference type="AlphaFoldDB" id="A0A090CZL8"/>
<dbReference type="RefSeq" id="WP_041018092.1">
    <property type="nucleotide sequence ID" value="NZ_CCEJ010000008.1"/>
</dbReference>
<dbReference type="Pfam" id="PF04991">
    <property type="entry name" value="LicD"/>
    <property type="match status" value="1"/>
</dbReference>
<dbReference type="GO" id="GO:0009100">
    <property type="term" value="P:glycoprotein metabolic process"/>
    <property type="evidence" value="ECO:0007669"/>
    <property type="project" value="UniProtKB-ARBA"/>
</dbReference>
<dbReference type="EMBL" id="CCEJ010000008">
    <property type="protein sequence ID" value="CDR34582.1"/>
    <property type="molecule type" value="Genomic_DNA"/>
</dbReference>
<dbReference type="OrthoDB" id="199092at2"/>
<feature type="chain" id="PRO_5001853808" evidence="1">
    <location>
        <begin position="26"/>
        <end position="246"/>
    </location>
</feature>
<dbReference type="InterPro" id="IPR007074">
    <property type="entry name" value="LicD/FKTN/FKRP_NTP_transf"/>
</dbReference>
<protein>
    <submittedName>
        <fullName evidence="3">Conserved putative secreted protein</fullName>
    </submittedName>
</protein>
<dbReference type="STRING" id="1437425.CSEC_1771"/>
<feature type="signal peptide" evidence="1">
    <location>
        <begin position="1"/>
        <end position="25"/>
    </location>
</feature>
<dbReference type="PANTHER" id="PTHR43404:SF2">
    <property type="entry name" value="LIPOPOLYSACCHARIDE CHOLINEPHOSPHOTRANSFERASE LICD"/>
    <property type="match status" value="1"/>
</dbReference>
<keyword evidence="4" id="KW-1185">Reference proteome</keyword>
<dbReference type="eggNOG" id="COG3475">
    <property type="taxonomic scope" value="Bacteria"/>
</dbReference>
<name>A0A090CZL8_9BACT</name>
<reference evidence="3" key="2">
    <citation type="submission" date="2014-09" db="EMBL/GenBank/DDBJ databases">
        <title>Criblamydia sequanensis harbors a mega-plasmid encoding arsenite resistance.</title>
        <authorList>
            <person name="Bertelli C."/>
            <person name="Goesmann A."/>
            <person name="Greub G."/>
        </authorList>
    </citation>
    <scope>NUCLEOTIDE SEQUENCE [LARGE SCALE GENOMIC DNA]</scope>
    <source>
        <strain evidence="3">CRIB-18</strain>
    </source>
</reference>
<dbReference type="Proteomes" id="UP000031552">
    <property type="component" value="Unassembled WGS sequence"/>
</dbReference>
<evidence type="ECO:0000313" key="4">
    <source>
        <dbReference type="Proteomes" id="UP000031552"/>
    </source>
</evidence>
<feature type="domain" description="LicD/FKTN/FKRP nucleotidyltransferase" evidence="2">
    <location>
        <begin position="60"/>
        <end position="153"/>
    </location>
</feature>
<organism evidence="3 4">
    <name type="scientific">Candidatus Criblamydia sequanensis CRIB-18</name>
    <dbReference type="NCBI Taxonomy" id="1437425"/>
    <lineage>
        <taxon>Bacteria</taxon>
        <taxon>Pseudomonadati</taxon>
        <taxon>Chlamydiota</taxon>
        <taxon>Chlamydiia</taxon>
        <taxon>Parachlamydiales</taxon>
        <taxon>Candidatus Criblamydiaceae</taxon>
        <taxon>Candidatus Criblamydia</taxon>
    </lineage>
</organism>
<evidence type="ECO:0000313" key="3">
    <source>
        <dbReference type="EMBL" id="CDR34582.1"/>
    </source>
</evidence>
<reference evidence="3" key="1">
    <citation type="submission" date="2013-12" db="EMBL/GenBank/DDBJ databases">
        <authorList>
            <person name="Linke B."/>
        </authorList>
    </citation>
    <scope>NUCLEOTIDE SEQUENCE [LARGE SCALE GENOMIC DNA]</scope>
    <source>
        <strain evidence="3">CRIB-18</strain>
    </source>
</reference>
<evidence type="ECO:0000256" key="1">
    <source>
        <dbReference type="SAM" id="SignalP"/>
    </source>
</evidence>
<comment type="caution">
    <text evidence="3">The sequence shown here is derived from an EMBL/GenBank/DDBJ whole genome shotgun (WGS) entry which is preliminary data.</text>
</comment>
<dbReference type="PANTHER" id="PTHR43404">
    <property type="entry name" value="LIPOPOLYSACCHARIDE CHOLINEPHOSPHOTRANSFERASE LICD"/>
    <property type="match status" value="1"/>
</dbReference>